<evidence type="ECO:0000313" key="1">
    <source>
        <dbReference type="EMBL" id="KAH0451461.1"/>
    </source>
</evidence>
<dbReference type="Proteomes" id="UP000775213">
    <property type="component" value="Unassembled WGS sequence"/>
</dbReference>
<keyword evidence="2" id="KW-1185">Reference proteome</keyword>
<proteinExistence type="predicted"/>
<gene>
    <name evidence="1" type="ORF">IEQ34_018760</name>
</gene>
<reference evidence="1 2" key="1">
    <citation type="journal article" date="2021" name="Hortic Res">
        <title>Chromosome-scale assembly of the Dendrobium chrysotoxum genome enhances the understanding of orchid evolution.</title>
        <authorList>
            <person name="Zhang Y."/>
            <person name="Zhang G.Q."/>
            <person name="Zhang D."/>
            <person name="Liu X.D."/>
            <person name="Xu X.Y."/>
            <person name="Sun W.H."/>
            <person name="Yu X."/>
            <person name="Zhu X."/>
            <person name="Wang Z.W."/>
            <person name="Zhao X."/>
            <person name="Zhong W.Y."/>
            <person name="Chen H."/>
            <person name="Yin W.L."/>
            <person name="Huang T."/>
            <person name="Niu S.C."/>
            <person name="Liu Z.J."/>
        </authorList>
    </citation>
    <scope>NUCLEOTIDE SEQUENCE [LARGE SCALE GENOMIC DNA]</scope>
    <source>
        <strain evidence="1">Lindl</strain>
    </source>
</reference>
<dbReference type="AlphaFoldDB" id="A0AAV7G5J1"/>
<evidence type="ECO:0000313" key="2">
    <source>
        <dbReference type="Proteomes" id="UP000775213"/>
    </source>
</evidence>
<organism evidence="1 2">
    <name type="scientific">Dendrobium chrysotoxum</name>
    <name type="common">Orchid</name>
    <dbReference type="NCBI Taxonomy" id="161865"/>
    <lineage>
        <taxon>Eukaryota</taxon>
        <taxon>Viridiplantae</taxon>
        <taxon>Streptophyta</taxon>
        <taxon>Embryophyta</taxon>
        <taxon>Tracheophyta</taxon>
        <taxon>Spermatophyta</taxon>
        <taxon>Magnoliopsida</taxon>
        <taxon>Liliopsida</taxon>
        <taxon>Asparagales</taxon>
        <taxon>Orchidaceae</taxon>
        <taxon>Epidendroideae</taxon>
        <taxon>Malaxideae</taxon>
        <taxon>Dendrobiinae</taxon>
        <taxon>Dendrobium</taxon>
    </lineage>
</organism>
<sequence length="85" mass="10026">MMGRINAPHLQLAPPTNRSRSQVAICFRIRRTWRKESKEIKRSEKNNERVTLMQILKNLISIDTIEDFGTVRYPAILQIDFTKKI</sequence>
<accession>A0AAV7G5J1</accession>
<comment type="caution">
    <text evidence="1">The sequence shown here is derived from an EMBL/GenBank/DDBJ whole genome shotgun (WGS) entry which is preliminary data.</text>
</comment>
<name>A0AAV7G5J1_DENCH</name>
<dbReference type="EMBL" id="JAGFBR010000017">
    <property type="protein sequence ID" value="KAH0451461.1"/>
    <property type="molecule type" value="Genomic_DNA"/>
</dbReference>
<protein>
    <submittedName>
        <fullName evidence="1">Uncharacterized protein</fullName>
    </submittedName>
</protein>